<dbReference type="RefSeq" id="WP_182545602.1">
    <property type="nucleotide sequence ID" value="NZ_JACGWZ010000005.1"/>
</dbReference>
<dbReference type="EMBL" id="JACGWZ010000005">
    <property type="protein sequence ID" value="MBA8826387.1"/>
    <property type="molecule type" value="Genomic_DNA"/>
</dbReference>
<proteinExistence type="predicted"/>
<feature type="transmembrane region" description="Helical" evidence="1">
    <location>
        <begin position="208"/>
        <end position="228"/>
    </location>
</feature>
<keyword evidence="3" id="KW-1185">Reference proteome</keyword>
<evidence type="ECO:0000313" key="3">
    <source>
        <dbReference type="Proteomes" id="UP000569329"/>
    </source>
</evidence>
<keyword evidence="1" id="KW-0472">Membrane</keyword>
<accession>A0A839E3T1</accession>
<evidence type="ECO:0000256" key="1">
    <source>
        <dbReference type="SAM" id="Phobius"/>
    </source>
</evidence>
<dbReference type="InterPro" id="IPR011737">
    <property type="entry name" value="CHP02206_TP0381"/>
</dbReference>
<keyword evidence="1" id="KW-0812">Transmembrane</keyword>
<dbReference type="AlphaFoldDB" id="A0A839E3T1"/>
<feature type="transmembrane region" description="Helical" evidence="1">
    <location>
        <begin position="135"/>
        <end position="153"/>
    </location>
</feature>
<sequence>MELLRPERTFEPYSTSHWILIALIVGGALAMALAGRRYRHVAAVRTHARVFAVVIVVLLLPVLIHRSVPPRWELSHSLPLHLCDLAWMVAAYALWSGQQWAYAATYYWGLTLTPQAVITPALDAPGFPHVDFLEFWAQHLLVIWAAAYLTWGVGRRPGWRDYRSAVAVTLVWMAVTLAFNAAAGTNYGFLSRKPDHPSMLDLLGEWPWYLAVEVAVGMAGWALVTWPWTRRRPPEGRSSGGPEPSPR</sequence>
<organism evidence="2 3">
    <name type="scientific">Halosaccharopolyspora lacisalsi</name>
    <dbReference type="NCBI Taxonomy" id="1000566"/>
    <lineage>
        <taxon>Bacteria</taxon>
        <taxon>Bacillati</taxon>
        <taxon>Actinomycetota</taxon>
        <taxon>Actinomycetes</taxon>
        <taxon>Pseudonocardiales</taxon>
        <taxon>Pseudonocardiaceae</taxon>
        <taxon>Halosaccharopolyspora</taxon>
    </lineage>
</organism>
<name>A0A839E3T1_9PSEU</name>
<feature type="transmembrane region" description="Helical" evidence="1">
    <location>
        <begin position="46"/>
        <end position="64"/>
    </location>
</feature>
<reference evidence="2 3" key="1">
    <citation type="submission" date="2020-07" db="EMBL/GenBank/DDBJ databases">
        <title>Sequencing the genomes of 1000 actinobacteria strains.</title>
        <authorList>
            <person name="Klenk H.-P."/>
        </authorList>
    </citation>
    <scope>NUCLEOTIDE SEQUENCE [LARGE SCALE GENOMIC DNA]</scope>
    <source>
        <strain evidence="2 3">DSM 45975</strain>
    </source>
</reference>
<comment type="caution">
    <text evidence="2">The sequence shown here is derived from an EMBL/GenBank/DDBJ whole genome shotgun (WGS) entry which is preliminary data.</text>
</comment>
<feature type="transmembrane region" description="Helical" evidence="1">
    <location>
        <begin position="165"/>
        <end position="188"/>
    </location>
</feature>
<dbReference type="NCBIfam" id="TIGR02206">
    <property type="entry name" value="intg_mem_TP0381"/>
    <property type="match status" value="1"/>
</dbReference>
<dbReference type="Proteomes" id="UP000569329">
    <property type="component" value="Unassembled WGS sequence"/>
</dbReference>
<protein>
    <submittedName>
        <fullName evidence="2">Putative integral membrane protein (TIGR02206 family)</fullName>
    </submittedName>
</protein>
<gene>
    <name evidence="2" type="ORF">FHX42_003763</name>
</gene>
<evidence type="ECO:0000313" key="2">
    <source>
        <dbReference type="EMBL" id="MBA8826387.1"/>
    </source>
</evidence>
<keyword evidence="1" id="KW-1133">Transmembrane helix</keyword>
<dbReference type="Pfam" id="PF14808">
    <property type="entry name" value="TMEM164"/>
    <property type="match status" value="1"/>
</dbReference>
<feature type="transmembrane region" description="Helical" evidence="1">
    <location>
        <begin position="15"/>
        <end position="34"/>
    </location>
</feature>